<feature type="compositionally biased region" description="Acidic residues" evidence="1">
    <location>
        <begin position="139"/>
        <end position="166"/>
    </location>
</feature>
<proteinExistence type="predicted"/>
<dbReference type="Proteomes" id="UP000799776">
    <property type="component" value="Unassembled WGS sequence"/>
</dbReference>
<dbReference type="EMBL" id="ML978724">
    <property type="protein sequence ID" value="KAF2086512.1"/>
    <property type="molecule type" value="Genomic_DNA"/>
</dbReference>
<name>A0A9P4HTC5_9PEZI</name>
<evidence type="ECO:0000313" key="3">
    <source>
        <dbReference type="Proteomes" id="UP000799776"/>
    </source>
</evidence>
<reference evidence="2" key="1">
    <citation type="journal article" date="2020" name="Stud. Mycol.">
        <title>101 Dothideomycetes genomes: a test case for predicting lifestyles and emergence of pathogens.</title>
        <authorList>
            <person name="Haridas S."/>
            <person name="Albert R."/>
            <person name="Binder M."/>
            <person name="Bloem J."/>
            <person name="Labutti K."/>
            <person name="Salamov A."/>
            <person name="Andreopoulos B."/>
            <person name="Baker S."/>
            <person name="Barry K."/>
            <person name="Bills G."/>
            <person name="Bluhm B."/>
            <person name="Cannon C."/>
            <person name="Castanera R."/>
            <person name="Culley D."/>
            <person name="Daum C."/>
            <person name="Ezra D."/>
            <person name="Gonzalez J."/>
            <person name="Henrissat B."/>
            <person name="Kuo A."/>
            <person name="Liang C."/>
            <person name="Lipzen A."/>
            <person name="Lutzoni F."/>
            <person name="Magnuson J."/>
            <person name="Mondo S."/>
            <person name="Nolan M."/>
            <person name="Ohm R."/>
            <person name="Pangilinan J."/>
            <person name="Park H.-J."/>
            <person name="Ramirez L."/>
            <person name="Alfaro M."/>
            <person name="Sun H."/>
            <person name="Tritt A."/>
            <person name="Yoshinaga Y."/>
            <person name="Zwiers L.-H."/>
            <person name="Turgeon B."/>
            <person name="Goodwin S."/>
            <person name="Spatafora J."/>
            <person name="Crous P."/>
            <person name="Grigoriev I."/>
        </authorList>
    </citation>
    <scope>NUCLEOTIDE SEQUENCE</scope>
    <source>
        <strain evidence="2">CBS 121410</strain>
    </source>
</reference>
<gene>
    <name evidence="2" type="ORF">K490DRAFT_66705</name>
</gene>
<evidence type="ECO:0000313" key="2">
    <source>
        <dbReference type="EMBL" id="KAF2086512.1"/>
    </source>
</evidence>
<accession>A0A9P4HTC5</accession>
<protein>
    <submittedName>
        <fullName evidence="2">Uncharacterized protein</fullName>
    </submittedName>
</protein>
<feature type="region of interest" description="Disordered" evidence="1">
    <location>
        <begin position="113"/>
        <end position="181"/>
    </location>
</feature>
<dbReference type="AlphaFoldDB" id="A0A9P4HTC5"/>
<sequence length="321" mass="34672">MRTPIRTRRMRRAYRKPNFNKCATRSKRCPKEGHQKRRDAAENIKYCLRTWARCRRPPSNISTLTDSLPAVGFSLGCDGGHAPWALFDLGFTCIVTSSFGDLISERIHHDLFDDDDMIEPGENAPGEDTPEEKTPGENTLEENTPEEDTLEEDTPEEDTPEEDTPEENTLGENTPEEDMPASGALAGIAHASISWKKWPNRAARSSSAWKGMPRHHFEGSPTANISSMLGTMSACVNTNGHCGEMGSTPDIVRELEDNVQAPQAAIRGALHRKCKSSQGSAPSLAKPPASTGLSHGGAVNMEASGDSGGGGGFAHGTLLCC</sequence>
<comment type="caution">
    <text evidence="2">The sequence shown here is derived from an EMBL/GenBank/DDBJ whole genome shotgun (WGS) entry which is preliminary data.</text>
</comment>
<keyword evidence="3" id="KW-1185">Reference proteome</keyword>
<organism evidence="2 3">
    <name type="scientific">Saccharata proteae CBS 121410</name>
    <dbReference type="NCBI Taxonomy" id="1314787"/>
    <lineage>
        <taxon>Eukaryota</taxon>
        <taxon>Fungi</taxon>
        <taxon>Dikarya</taxon>
        <taxon>Ascomycota</taxon>
        <taxon>Pezizomycotina</taxon>
        <taxon>Dothideomycetes</taxon>
        <taxon>Dothideomycetes incertae sedis</taxon>
        <taxon>Botryosphaeriales</taxon>
        <taxon>Saccharataceae</taxon>
        <taxon>Saccharata</taxon>
    </lineage>
</organism>
<feature type="region of interest" description="Disordered" evidence="1">
    <location>
        <begin position="276"/>
        <end position="308"/>
    </location>
</feature>
<evidence type="ECO:0000256" key="1">
    <source>
        <dbReference type="SAM" id="MobiDB-lite"/>
    </source>
</evidence>